<dbReference type="InterPro" id="IPR000504">
    <property type="entry name" value="RRM_dom"/>
</dbReference>
<dbReference type="SMART" id="SM00360">
    <property type="entry name" value="RRM"/>
    <property type="match status" value="1"/>
</dbReference>
<dbReference type="Gene3D" id="3.30.70.330">
    <property type="match status" value="1"/>
</dbReference>
<sequence>MPNSIANTGHSATTASIDSISLNALSTASPLVPNNIFTQAICNVPVASPSTSGMQLSRAEVVARTVHLRCLPPFMNQRILADVFDECGEYLRVRICGNAVTHQKWVYGFVEFSSINAAEKMITYCGMELPNGPGKPPLRLKCSPSKQPILDCMAYDANAVEGTPCGFGRGYLSERTLNDVLLVVGSGGGAATPSTAGGGAGSCSGASSGGGAGDYRMKAAANALTALTLRSMRKIAATGCGCGCSGVNCCACCHCWRGVPESTDTASGAGGEISQSGLVSESAVAACATDGTGGLVGLPDGYTAPGNAASPSGCCGCSGAPLPKPTATPSTFAGAQTPLGVAGRGGSLDIVQQLAATFEGLRRSVFSHEEPLDGSSILQRAESMALDVMCRACHLTSDAHIQEVLGMLTQLLDFLDSNAAVTGGAEQTASGDCTATVPQCVTQLKMLANLIGALLCLLRRSVVDAIPYVEAVLITFAHIPPSTLLLRARQRDKEVVVQEQCHAQKVRDFSLVGALRTVCGSVATAAASPAMDAPAASSALKERRPAQGGSLGVFVDDDVAGPLLEMVDEDENEDGGVNGTRCDESKMLHTETREGSLGNKDMERKDHDAVVLRDANSCVLRCSDASEAFLRSGGMGDLRRRDEAFSCYVLNVLVSVGLSMEEVHPTTARSAYALANTRAMEVLGEPSKLLTDCLAASPTGNPHLCATLFVETGRSGCGRDITFFPHHFFESLSTTQQNFRCTRGTDRFWRELPPNHIVSIFQALGPQSREGNSA</sequence>
<keyword evidence="1" id="KW-0694">RNA-binding</keyword>
<keyword evidence="4" id="KW-1185">Reference proteome</keyword>
<reference evidence="3 4" key="1">
    <citation type="submission" date="2021-02" db="EMBL/GenBank/DDBJ databases">
        <title>Porcisia hertigi Genome sequencing and assembly.</title>
        <authorList>
            <person name="Almutairi H."/>
            <person name="Gatherer D."/>
        </authorList>
    </citation>
    <scope>NUCLEOTIDE SEQUENCE [LARGE SCALE GENOMIC DNA]</scope>
    <source>
        <strain evidence="3 4">C119</strain>
    </source>
</reference>
<dbReference type="Proteomes" id="UP000674318">
    <property type="component" value="Unassembled WGS sequence"/>
</dbReference>
<organism evidence="3 4">
    <name type="scientific">Porcisia hertigi</name>
    <dbReference type="NCBI Taxonomy" id="2761500"/>
    <lineage>
        <taxon>Eukaryota</taxon>
        <taxon>Discoba</taxon>
        <taxon>Euglenozoa</taxon>
        <taxon>Kinetoplastea</taxon>
        <taxon>Metakinetoplastina</taxon>
        <taxon>Trypanosomatida</taxon>
        <taxon>Trypanosomatidae</taxon>
        <taxon>Leishmaniinae</taxon>
        <taxon>Porcisia</taxon>
    </lineage>
</organism>
<evidence type="ECO:0000313" key="3">
    <source>
        <dbReference type="EMBL" id="KAG5497572.1"/>
    </source>
</evidence>
<dbReference type="KEGG" id="phet:94289911"/>
<protein>
    <recommendedName>
        <fullName evidence="2">RRM domain-containing protein</fullName>
    </recommendedName>
</protein>
<dbReference type="OrthoDB" id="446113at2759"/>
<proteinExistence type="predicted"/>
<name>A0A836L573_9TRYP</name>
<evidence type="ECO:0000256" key="1">
    <source>
        <dbReference type="PROSITE-ProRule" id="PRU00176"/>
    </source>
</evidence>
<dbReference type="EMBL" id="JAFJZO010000031">
    <property type="protein sequence ID" value="KAG5497572.1"/>
    <property type="molecule type" value="Genomic_DNA"/>
</dbReference>
<feature type="domain" description="RRM" evidence="2">
    <location>
        <begin position="64"/>
        <end position="145"/>
    </location>
</feature>
<dbReference type="PROSITE" id="PS50102">
    <property type="entry name" value="RRM"/>
    <property type="match status" value="1"/>
</dbReference>
<dbReference type="RefSeq" id="XP_067755040.1">
    <property type="nucleotide sequence ID" value="XM_067899834.1"/>
</dbReference>
<dbReference type="AlphaFoldDB" id="A0A836L573"/>
<dbReference type="SUPFAM" id="SSF54928">
    <property type="entry name" value="RNA-binding domain, RBD"/>
    <property type="match status" value="1"/>
</dbReference>
<dbReference type="GO" id="GO:0003723">
    <property type="term" value="F:RNA binding"/>
    <property type="evidence" value="ECO:0007669"/>
    <property type="project" value="UniProtKB-UniRule"/>
</dbReference>
<evidence type="ECO:0000259" key="2">
    <source>
        <dbReference type="PROSITE" id="PS50102"/>
    </source>
</evidence>
<evidence type="ECO:0000313" key="4">
    <source>
        <dbReference type="Proteomes" id="UP000674318"/>
    </source>
</evidence>
<dbReference type="CDD" id="cd00590">
    <property type="entry name" value="RRM_SF"/>
    <property type="match status" value="1"/>
</dbReference>
<dbReference type="InterPro" id="IPR035979">
    <property type="entry name" value="RBD_domain_sf"/>
</dbReference>
<comment type="caution">
    <text evidence="3">The sequence shown here is derived from an EMBL/GenBank/DDBJ whole genome shotgun (WGS) entry which is preliminary data.</text>
</comment>
<gene>
    <name evidence="3" type="ORF">JKF63_03836</name>
</gene>
<dbReference type="Pfam" id="PF00076">
    <property type="entry name" value="RRM_1"/>
    <property type="match status" value="1"/>
</dbReference>
<dbReference type="InterPro" id="IPR012677">
    <property type="entry name" value="Nucleotide-bd_a/b_plait_sf"/>
</dbReference>
<dbReference type="GeneID" id="94289911"/>
<accession>A0A836L573</accession>